<dbReference type="PRINTS" id="PR00310">
    <property type="entry name" value="ANTIPRLFBTG1"/>
</dbReference>
<feature type="region of interest" description="Disordered" evidence="2">
    <location>
        <begin position="140"/>
        <end position="177"/>
    </location>
</feature>
<evidence type="ECO:0000256" key="2">
    <source>
        <dbReference type="SAM" id="MobiDB-lite"/>
    </source>
</evidence>
<dbReference type="AlphaFoldDB" id="A0A3B3RNB8"/>
<dbReference type="Ensembl" id="ENSPKIT00000000682.1">
    <property type="protein sequence ID" value="ENSPKIP00000020072.1"/>
    <property type="gene ID" value="ENSPKIG00000004973.1"/>
</dbReference>
<dbReference type="GeneTree" id="ENSGT00950000182952"/>
<dbReference type="GeneID" id="111851346"/>
<dbReference type="RefSeq" id="XP_023681958.1">
    <property type="nucleotide sequence ID" value="XM_023826190.2"/>
</dbReference>
<dbReference type="PANTHER" id="PTHR22978">
    <property type="entry name" value="B-CELL TRANSLOCATION GENE"/>
    <property type="match status" value="1"/>
</dbReference>
<dbReference type="SUPFAM" id="SSF160696">
    <property type="entry name" value="BTG domain-like"/>
    <property type="match status" value="1"/>
</dbReference>
<dbReference type="InterPro" id="IPR002087">
    <property type="entry name" value="Anti_prolifrtn"/>
</dbReference>
<protein>
    <submittedName>
        <fullName evidence="4">B-cell translocation gene 4</fullName>
    </submittedName>
</protein>
<dbReference type="KEGG" id="pki:111851346"/>
<dbReference type="Gene3D" id="3.90.640.90">
    <property type="entry name" value="Anti-proliferative protein, N-terminal domain"/>
    <property type="match status" value="1"/>
</dbReference>
<accession>A0A3B3RNB8</accession>
<proteinExistence type="inferred from homology"/>
<reference evidence="4" key="1">
    <citation type="submission" date="2025-08" db="UniProtKB">
        <authorList>
            <consortium name="Ensembl"/>
        </authorList>
    </citation>
    <scope>IDENTIFICATION</scope>
</reference>
<dbReference type="OrthoDB" id="19928at2759"/>
<dbReference type="PROSITE" id="PS01203">
    <property type="entry name" value="BTG_2"/>
    <property type="match status" value="1"/>
</dbReference>
<reference evidence="4" key="2">
    <citation type="submission" date="2025-09" db="UniProtKB">
        <authorList>
            <consortium name="Ensembl"/>
        </authorList>
    </citation>
    <scope>IDENTIFICATION</scope>
</reference>
<dbReference type="GO" id="GO:0005737">
    <property type="term" value="C:cytoplasm"/>
    <property type="evidence" value="ECO:0007669"/>
    <property type="project" value="TreeGrafter"/>
</dbReference>
<dbReference type="GO" id="GO:0005634">
    <property type="term" value="C:nucleus"/>
    <property type="evidence" value="ECO:0007669"/>
    <property type="project" value="TreeGrafter"/>
</dbReference>
<comment type="similarity">
    <text evidence="1">Belongs to the BTG family.</text>
</comment>
<dbReference type="Pfam" id="PF07742">
    <property type="entry name" value="BTG"/>
    <property type="match status" value="1"/>
</dbReference>
<dbReference type="STRING" id="1676925.ENSPKIP00000020072"/>
<dbReference type="Proteomes" id="UP000261540">
    <property type="component" value="Unplaced"/>
</dbReference>
<dbReference type="FunFam" id="3.90.640.90:FF:000002">
    <property type="entry name" value="BTG anti-proliferation factor 4"/>
    <property type="match status" value="1"/>
</dbReference>
<evidence type="ECO:0000256" key="1">
    <source>
        <dbReference type="ARBA" id="ARBA00007989"/>
    </source>
</evidence>
<dbReference type="InterPro" id="IPR036054">
    <property type="entry name" value="BTG-like_sf"/>
</dbReference>
<evidence type="ECO:0000313" key="5">
    <source>
        <dbReference type="Proteomes" id="UP000261540"/>
    </source>
</evidence>
<feature type="domain" description="Anti-proliferative protein" evidence="3">
    <location>
        <begin position="88"/>
        <end position="107"/>
    </location>
</feature>
<dbReference type="PANTHER" id="PTHR22978:SF5">
    <property type="entry name" value="PROTEIN BTG4"/>
    <property type="match status" value="1"/>
</dbReference>
<sequence length="251" mass="28618">MKEEIAATVFFITRLAKKHGKLDRRSREKFAVELTSVLFEKYKSHWYPDNPSRGQAFRCLRMNKAQCKDAVLDQACRRSDIDYDDLGLPKEMTIWVDPFEVSCRYGEKSSPFCVAPLESHPDDGEFSRWINSAVEKASSDYHSGSSSDEESGTCNSSVNSSLSSGSSLSEHKSIPTVSNPNSVYQASEFSKPVAQPWSLYPKRKIYSGDGYQQHQTPVYYLQNKPFKNYRASFAFSGPRVDRYHWVSKNRS</sequence>
<dbReference type="SMART" id="SM00099">
    <property type="entry name" value="btg1"/>
    <property type="match status" value="1"/>
</dbReference>
<name>A0A3B3RNB8_9TELE</name>
<dbReference type="InterPro" id="IPR033332">
    <property type="entry name" value="BTG"/>
</dbReference>
<keyword evidence="5" id="KW-1185">Reference proteome</keyword>
<organism evidence="4 5">
    <name type="scientific">Paramormyrops kingsleyae</name>
    <dbReference type="NCBI Taxonomy" id="1676925"/>
    <lineage>
        <taxon>Eukaryota</taxon>
        <taxon>Metazoa</taxon>
        <taxon>Chordata</taxon>
        <taxon>Craniata</taxon>
        <taxon>Vertebrata</taxon>
        <taxon>Euteleostomi</taxon>
        <taxon>Actinopterygii</taxon>
        <taxon>Neopterygii</taxon>
        <taxon>Teleostei</taxon>
        <taxon>Osteoglossocephala</taxon>
        <taxon>Osteoglossomorpha</taxon>
        <taxon>Osteoglossiformes</taxon>
        <taxon>Mormyridae</taxon>
        <taxon>Paramormyrops</taxon>
    </lineage>
</organism>
<evidence type="ECO:0000259" key="3">
    <source>
        <dbReference type="PROSITE" id="PS01203"/>
    </source>
</evidence>
<evidence type="ECO:0000313" key="4">
    <source>
        <dbReference type="Ensembl" id="ENSPKIP00000020072.1"/>
    </source>
</evidence>
<feature type="compositionally biased region" description="Low complexity" evidence="2">
    <location>
        <begin position="140"/>
        <end position="168"/>
    </location>
</feature>
<dbReference type="CTD" id="54766"/>